<dbReference type="EMBL" id="KQ947439">
    <property type="protein sequence ID" value="KUJ07501.1"/>
    <property type="molecule type" value="Genomic_DNA"/>
</dbReference>
<feature type="transmembrane region" description="Helical" evidence="2">
    <location>
        <begin position="117"/>
        <end position="142"/>
    </location>
</feature>
<dbReference type="KEGG" id="psco:LY89DRAFT_789598"/>
<dbReference type="OrthoDB" id="3596006at2759"/>
<dbReference type="InParanoid" id="A0A132B583"/>
<keyword evidence="2" id="KW-0812">Transmembrane</keyword>
<name>A0A132B583_MOLSC</name>
<evidence type="ECO:0000313" key="3">
    <source>
        <dbReference type="EMBL" id="KUJ07501.1"/>
    </source>
</evidence>
<feature type="transmembrane region" description="Helical" evidence="2">
    <location>
        <begin position="35"/>
        <end position="57"/>
    </location>
</feature>
<feature type="transmembrane region" description="Helical" evidence="2">
    <location>
        <begin position="175"/>
        <end position="198"/>
    </location>
</feature>
<keyword evidence="2" id="KW-1133">Transmembrane helix</keyword>
<keyword evidence="4" id="KW-1185">Reference proteome</keyword>
<feature type="region of interest" description="Disordered" evidence="1">
    <location>
        <begin position="212"/>
        <end position="232"/>
    </location>
</feature>
<sequence length="232" mass="25784">MPLVRNIPRSEARWSKFKSAYMWGNKEYYLRRTKFAVYQLATTNVNLVVGMGIAVLRDYKGLSAPADFPNATIKSTNIVYAIAGNTAAALLVSVLFGTAVFFELFWPEREESTFFQWCVKLAAACTAIFQAASASALTYIVVKKGIEIHGVSAADEASIRANWSGPALEYKHDTLALVVIAFSFIQLVFNTWSVLVMWKAYAHNNKYGPFKHHERKGRGSETASLELSTGHV</sequence>
<feature type="transmembrane region" description="Helical" evidence="2">
    <location>
        <begin position="77"/>
        <end position="105"/>
    </location>
</feature>
<accession>A0A132B583</accession>
<dbReference type="Proteomes" id="UP000070700">
    <property type="component" value="Unassembled WGS sequence"/>
</dbReference>
<keyword evidence="2" id="KW-0472">Membrane</keyword>
<evidence type="ECO:0000256" key="1">
    <source>
        <dbReference type="SAM" id="MobiDB-lite"/>
    </source>
</evidence>
<evidence type="ECO:0000313" key="4">
    <source>
        <dbReference type="Proteomes" id="UP000070700"/>
    </source>
</evidence>
<dbReference type="RefSeq" id="XP_018061856.1">
    <property type="nucleotide sequence ID" value="XM_018223276.1"/>
</dbReference>
<evidence type="ECO:0000256" key="2">
    <source>
        <dbReference type="SAM" id="Phobius"/>
    </source>
</evidence>
<dbReference type="GeneID" id="28833002"/>
<feature type="compositionally biased region" description="Polar residues" evidence="1">
    <location>
        <begin position="221"/>
        <end position="232"/>
    </location>
</feature>
<dbReference type="AlphaFoldDB" id="A0A132B583"/>
<organism evidence="3 4">
    <name type="scientific">Mollisia scopiformis</name>
    <name type="common">Conifer needle endophyte fungus</name>
    <name type="synonym">Phialocephala scopiformis</name>
    <dbReference type="NCBI Taxonomy" id="149040"/>
    <lineage>
        <taxon>Eukaryota</taxon>
        <taxon>Fungi</taxon>
        <taxon>Dikarya</taxon>
        <taxon>Ascomycota</taxon>
        <taxon>Pezizomycotina</taxon>
        <taxon>Leotiomycetes</taxon>
        <taxon>Helotiales</taxon>
        <taxon>Mollisiaceae</taxon>
        <taxon>Mollisia</taxon>
    </lineage>
</organism>
<protein>
    <submittedName>
        <fullName evidence="3">Uncharacterized protein</fullName>
    </submittedName>
</protein>
<proteinExistence type="predicted"/>
<gene>
    <name evidence="3" type="ORF">LY89DRAFT_789598</name>
</gene>
<reference evidence="3 4" key="1">
    <citation type="submission" date="2015-10" db="EMBL/GenBank/DDBJ databases">
        <title>Full genome of DAOMC 229536 Phialocephala scopiformis, a fungal endophyte of spruce producing the potent anti-insectan compound rugulosin.</title>
        <authorList>
            <consortium name="DOE Joint Genome Institute"/>
            <person name="Walker A.K."/>
            <person name="Frasz S.L."/>
            <person name="Seifert K.A."/>
            <person name="Miller J.D."/>
            <person name="Mondo S.J."/>
            <person name="Labutti K."/>
            <person name="Lipzen A."/>
            <person name="Dockter R."/>
            <person name="Kennedy M."/>
            <person name="Grigoriev I.V."/>
            <person name="Spatafora J.W."/>
        </authorList>
    </citation>
    <scope>NUCLEOTIDE SEQUENCE [LARGE SCALE GENOMIC DNA]</scope>
    <source>
        <strain evidence="3 4">CBS 120377</strain>
    </source>
</reference>